<dbReference type="PANTHER" id="PTHR33332">
    <property type="entry name" value="REVERSE TRANSCRIPTASE DOMAIN-CONTAINING PROTEIN"/>
    <property type="match status" value="1"/>
</dbReference>
<keyword evidence="2" id="KW-1185">Reference proteome</keyword>
<evidence type="ECO:0000313" key="1">
    <source>
        <dbReference type="EMBL" id="RMC10251.1"/>
    </source>
</evidence>
<dbReference type="EMBL" id="QRBI01000112">
    <property type="protein sequence ID" value="RMC10251.1"/>
    <property type="molecule type" value="Genomic_DNA"/>
</dbReference>
<reference evidence="1 2" key="1">
    <citation type="submission" date="2018-07" db="EMBL/GenBank/DDBJ databases">
        <title>A high quality draft genome assembly of the barn swallow (H. rustica rustica).</title>
        <authorList>
            <person name="Formenti G."/>
            <person name="Chiara M."/>
            <person name="Poveda L."/>
            <person name="Francoijs K.-J."/>
            <person name="Bonisoli-Alquati A."/>
            <person name="Canova L."/>
            <person name="Gianfranceschi L."/>
            <person name="Horner D.S."/>
            <person name="Saino N."/>
        </authorList>
    </citation>
    <scope>NUCLEOTIDE SEQUENCE [LARGE SCALE GENOMIC DNA]</scope>
    <source>
        <strain evidence="1">Chelidonia</strain>
        <tissue evidence="1">Blood</tissue>
    </source>
</reference>
<proteinExistence type="predicted"/>
<name>A0A3M0KCL4_HIRRU</name>
<dbReference type="OrthoDB" id="8939918at2759"/>
<gene>
    <name evidence="1" type="ORF">DUI87_13053</name>
</gene>
<protein>
    <submittedName>
        <fullName evidence="1">Uncharacterized protein</fullName>
    </submittedName>
</protein>
<dbReference type="Proteomes" id="UP000269221">
    <property type="component" value="Unassembled WGS sequence"/>
</dbReference>
<evidence type="ECO:0000313" key="2">
    <source>
        <dbReference type="Proteomes" id="UP000269221"/>
    </source>
</evidence>
<dbReference type="STRING" id="333673.A0A3M0KCL4"/>
<sequence length="108" mass="12487">MDRLERWVCANLMKFSKANCRVLPLGRQNPKHKYRLDAEQTETSTGKEDLVVFVNEKLNMTWQNAFAAQKAKCILSCIKRGVTRSSREVILSLYSGLLRRHLECCIQV</sequence>
<organism evidence="1 2">
    <name type="scientific">Hirundo rustica rustica</name>
    <dbReference type="NCBI Taxonomy" id="333673"/>
    <lineage>
        <taxon>Eukaryota</taxon>
        <taxon>Metazoa</taxon>
        <taxon>Chordata</taxon>
        <taxon>Craniata</taxon>
        <taxon>Vertebrata</taxon>
        <taxon>Euteleostomi</taxon>
        <taxon>Archelosauria</taxon>
        <taxon>Archosauria</taxon>
        <taxon>Dinosauria</taxon>
        <taxon>Saurischia</taxon>
        <taxon>Theropoda</taxon>
        <taxon>Coelurosauria</taxon>
        <taxon>Aves</taxon>
        <taxon>Neognathae</taxon>
        <taxon>Neoaves</taxon>
        <taxon>Telluraves</taxon>
        <taxon>Australaves</taxon>
        <taxon>Passeriformes</taxon>
        <taxon>Sylvioidea</taxon>
        <taxon>Hirundinidae</taxon>
        <taxon>Hirundo</taxon>
    </lineage>
</organism>
<comment type="caution">
    <text evidence="1">The sequence shown here is derived from an EMBL/GenBank/DDBJ whole genome shotgun (WGS) entry which is preliminary data.</text>
</comment>
<accession>A0A3M0KCL4</accession>
<dbReference type="AlphaFoldDB" id="A0A3M0KCL4"/>